<keyword evidence="1" id="KW-0472">Membrane</keyword>
<dbReference type="InterPro" id="IPR039447">
    <property type="entry name" value="UreH-like_TM_dom"/>
</dbReference>
<protein>
    <recommendedName>
        <fullName evidence="2">Urease accessory protein UreH-like transmembrane domain-containing protein</fullName>
    </recommendedName>
</protein>
<dbReference type="RefSeq" id="WP_069808725.1">
    <property type="nucleotide sequence ID" value="NZ_CP017305.1"/>
</dbReference>
<dbReference type="STRING" id="274537.BIU88_01850"/>
<evidence type="ECO:0000313" key="4">
    <source>
        <dbReference type="Proteomes" id="UP000095185"/>
    </source>
</evidence>
<feature type="transmembrane region" description="Helical" evidence="1">
    <location>
        <begin position="165"/>
        <end position="187"/>
    </location>
</feature>
<name>A0A1D8D2F2_CHLLM</name>
<feature type="domain" description="Urease accessory protein UreH-like transmembrane" evidence="2">
    <location>
        <begin position="8"/>
        <end position="218"/>
    </location>
</feature>
<dbReference type="PANTHER" id="PTHR42208">
    <property type="entry name" value="HEAVY METAL TRANSPORTER-RELATED"/>
    <property type="match status" value="1"/>
</dbReference>
<keyword evidence="4" id="KW-1185">Reference proteome</keyword>
<reference evidence="3" key="1">
    <citation type="submission" date="2016-09" db="EMBL/GenBank/DDBJ databases">
        <title>Genome sequence of Chlorobaculum limnaeum.</title>
        <authorList>
            <person name="Liu Z."/>
            <person name="Tank M."/>
            <person name="Bryant D.A."/>
        </authorList>
    </citation>
    <scope>NUCLEOTIDE SEQUENCE [LARGE SCALE GENOMIC DNA]</scope>
    <source>
        <strain evidence="3">DSM 1677</strain>
    </source>
</reference>
<feature type="transmembrane region" description="Helical" evidence="1">
    <location>
        <begin position="132"/>
        <end position="153"/>
    </location>
</feature>
<dbReference type="AlphaFoldDB" id="A0A1D8D2F2"/>
<dbReference type="Proteomes" id="UP000095185">
    <property type="component" value="Chromosome"/>
</dbReference>
<organism evidence="3 4">
    <name type="scientific">Chlorobaculum limnaeum</name>
    <dbReference type="NCBI Taxonomy" id="274537"/>
    <lineage>
        <taxon>Bacteria</taxon>
        <taxon>Pseudomonadati</taxon>
        <taxon>Chlorobiota</taxon>
        <taxon>Chlorobiia</taxon>
        <taxon>Chlorobiales</taxon>
        <taxon>Chlorobiaceae</taxon>
        <taxon>Chlorobaculum</taxon>
    </lineage>
</organism>
<evidence type="ECO:0000313" key="3">
    <source>
        <dbReference type="EMBL" id="AOS82997.1"/>
    </source>
</evidence>
<dbReference type="Pfam" id="PF13386">
    <property type="entry name" value="DsbD_2"/>
    <property type="match status" value="1"/>
</dbReference>
<sequence>MTGELLAMLLAGLAGGFGHCIGMCGPVVAALSLGPARPGWAHHLLYNLGRVTTYTILGAAVGATGSFLSLATSIDPIQTAVMALCGLFIVLVGLVSAGWLPFGKRLLACTPAMPFVRKTMELFVNSPSAGTWYPLGLVLGFLPCGLTFTALLAAARAAMNAPDHFAGMVQGALMMLLFGLGTAPALLVVGKTAGLIGEKTRHHLYRLASLIMIATGCWFIYSAFRG</sequence>
<gene>
    <name evidence="3" type="ORF">BIU88_01850</name>
</gene>
<feature type="transmembrane region" description="Helical" evidence="1">
    <location>
        <begin position="53"/>
        <end position="74"/>
    </location>
</feature>
<keyword evidence="1" id="KW-0812">Transmembrane</keyword>
<evidence type="ECO:0000256" key="1">
    <source>
        <dbReference type="SAM" id="Phobius"/>
    </source>
</evidence>
<evidence type="ECO:0000259" key="2">
    <source>
        <dbReference type="Pfam" id="PF13386"/>
    </source>
</evidence>
<keyword evidence="1" id="KW-1133">Transmembrane helix</keyword>
<dbReference type="OrthoDB" id="594443at2"/>
<feature type="transmembrane region" description="Helical" evidence="1">
    <location>
        <begin position="207"/>
        <end position="224"/>
    </location>
</feature>
<proteinExistence type="predicted"/>
<dbReference type="KEGG" id="clz:BIU88_01850"/>
<dbReference type="PANTHER" id="PTHR42208:SF1">
    <property type="entry name" value="HEAVY METAL TRANSPORTER"/>
    <property type="match status" value="1"/>
</dbReference>
<accession>A0A1D8D2F2</accession>
<feature type="transmembrane region" description="Helical" evidence="1">
    <location>
        <begin position="81"/>
        <end position="102"/>
    </location>
</feature>
<dbReference type="EMBL" id="CP017305">
    <property type="protein sequence ID" value="AOS82997.1"/>
    <property type="molecule type" value="Genomic_DNA"/>
</dbReference>